<evidence type="ECO:0008006" key="3">
    <source>
        <dbReference type="Google" id="ProtNLM"/>
    </source>
</evidence>
<accession>A0A381TE73</accession>
<protein>
    <recommendedName>
        <fullName evidence="3">CoA transferase</fullName>
    </recommendedName>
</protein>
<evidence type="ECO:0000313" key="2">
    <source>
        <dbReference type="EMBL" id="SVA12233.1"/>
    </source>
</evidence>
<dbReference type="Gene3D" id="3.30.1540.10">
    <property type="entry name" value="formyl-coa transferase, domain 3"/>
    <property type="match status" value="1"/>
</dbReference>
<proteinExistence type="predicted"/>
<dbReference type="Pfam" id="PF02515">
    <property type="entry name" value="CoA_transf_3"/>
    <property type="match status" value="1"/>
</dbReference>
<dbReference type="InterPro" id="IPR003673">
    <property type="entry name" value="CoA-Trfase_fam_III"/>
</dbReference>
<dbReference type="EMBL" id="UINC01004157">
    <property type="protein sequence ID" value="SVA12233.1"/>
    <property type="molecule type" value="Genomic_DNA"/>
</dbReference>
<dbReference type="PANTHER" id="PTHR48207:SF3">
    <property type="entry name" value="SUCCINATE--HYDROXYMETHYLGLUTARATE COA-TRANSFERASE"/>
    <property type="match status" value="1"/>
</dbReference>
<gene>
    <name evidence="2" type="ORF">METZ01_LOCUS65087</name>
</gene>
<dbReference type="AlphaFoldDB" id="A0A381TE73"/>
<dbReference type="SUPFAM" id="SSF89796">
    <property type="entry name" value="CoA-transferase family III (CaiB/BaiF)"/>
    <property type="match status" value="1"/>
</dbReference>
<reference evidence="2" key="1">
    <citation type="submission" date="2018-05" db="EMBL/GenBank/DDBJ databases">
        <authorList>
            <person name="Lanie J.A."/>
            <person name="Ng W.-L."/>
            <person name="Kazmierczak K.M."/>
            <person name="Andrzejewski T.M."/>
            <person name="Davidsen T.M."/>
            <person name="Wayne K.J."/>
            <person name="Tettelin H."/>
            <person name="Glass J.I."/>
            <person name="Rusch D."/>
            <person name="Podicherti R."/>
            <person name="Tsui H.-C.T."/>
            <person name="Winkler M.E."/>
        </authorList>
    </citation>
    <scope>NUCLEOTIDE SEQUENCE</scope>
</reference>
<name>A0A381TE73_9ZZZZ</name>
<dbReference type="PANTHER" id="PTHR48207">
    <property type="entry name" value="SUCCINATE--HYDROXYMETHYLGLUTARATE COA-TRANSFERASE"/>
    <property type="match status" value="1"/>
</dbReference>
<keyword evidence="1" id="KW-0808">Transferase</keyword>
<organism evidence="2">
    <name type="scientific">marine metagenome</name>
    <dbReference type="NCBI Taxonomy" id="408172"/>
    <lineage>
        <taxon>unclassified sequences</taxon>
        <taxon>metagenomes</taxon>
        <taxon>ecological metagenomes</taxon>
    </lineage>
</organism>
<dbReference type="InterPro" id="IPR050483">
    <property type="entry name" value="CoA-transferase_III_domain"/>
</dbReference>
<sequence>MDKSRQSLPLAGLKVIEVAQGVAGPHCGRILAAFGADVVKIEPPAGDWSRSIGPFLGDDENIESSATYQYNNSGKRSVLLDLSVPKGVSKLTDLVSEADILIEDWDIPSRVLNGIEKDRFTKLDSSLIEISLTPFGLSGPYSRFTSTPIIQLALGGYLYLTGLPGKEPLMLPGHQPDYLTGLNGNGAVQIALWERDHTGTGQFVEVAMMETLATLHQFTMEMETYEGFIRNRNGNLWQRESAFANYGITTIECVDGHICFGISTEDQWERLCIMIGKEEFLKDPQYATRSGRRSLAIYLDSLLREWVGERTRHEVMVEASETWELPTAPVLGISEVLKDEQFLHRGLFTEIDHPITGKARFPTFPFKTVDMIPYVSRAPLLGEHTSEVIGS</sequence>
<dbReference type="InterPro" id="IPR023606">
    <property type="entry name" value="CoA-Trfase_III_dom_1_sf"/>
</dbReference>
<dbReference type="Gene3D" id="3.40.50.10540">
    <property type="entry name" value="Crotonobetainyl-coa:carnitine coa-transferase, domain 1"/>
    <property type="match status" value="1"/>
</dbReference>
<dbReference type="InterPro" id="IPR044855">
    <property type="entry name" value="CoA-Trfase_III_dom3_sf"/>
</dbReference>
<evidence type="ECO:0000256" key="1">
    <source>
        <dbReference type="ARBA" id="ARBA00022679"/>
    </source>
</evidence>
<dbReference type="GO" id="GO:0008410">
    <property type="term" value="F:CoA-transferase activity"/>
    <property type="evidence" value="ECO:0007669"/>
    <property type="project" value="TreeGrafter"/>
</dbReference>